<dbReference type="PANTHER" id="PTHR37422:SF13">
    <property type="entry name" value="LIPOPOLYSACCHARIDE BIOSYNTHESIS PROTEIN PA4999-RELATED"/>
    <property type="match status" value="1"/>
</dbReference>
<evidence type="ECO:0000256" key="5">
    <source>
        <dbReference type="SAM" id="Phobius"/>
    </source>
</evidence>
<dbReference type="GO" id="GO:0016020">
    <property type="term" value="C:membrane"/>
    <property type="evidence" value="ECO:0007669"/>
    <property type="project" value="UniProtKB-SubCell"/>
</dbReference>
<feature type="transmembrane region" description="Helical" evidence="5">
    <location>
        <begin position="70"/>
        <end position="91"/>
    </location>
</feature>
<keyword evidence="8" id="KW-1185">Reference proteome</keyword>
<feature type="transmembrane region" description="Helical" evidence="5">
    <location>
        <begin position="167"/>
        <end position="184"/>
    </location>
</feature>
<proteinExistence type="predicted"/>
<feature type="transmembrane region" description="Helical" evidence="5">
    <location>
        <begin position="103"/>
        <end position="122"/>
    </location>
</feature>
<dbReference type="PANTHER" id="PTHR37422">
    <property type="entry name" value="TEICHURONIC ACID BIOSYNTHESIS PROTEIN TUAE"/>
    <property type="match status" value="1"/>
</dbReference>
<dbReference type="InterPro" id="IPR051533">
    <property type="entry name" value="WaaL-like"/>
</dbReference>
<feature type="transmembrane region" description="Helical" evidence="5">
    <location>
        <begin position="216"/>
        <end position="232"/>
    </location>
</feature>
<organism evidence="7 8">
    <name type="scientific">Methylobacterium symbioticum</name>
    <dbReference type="NCBI Taxonomy" id="2584084"/>
    <lineage>
        <taxon>Bacteria</taxon>
        <taxon>Pseudomonadati</taxon>
        <taxon>Pseudomonadota</taxon>
        <taxon>Alphaproteobacteria</taxon>
        <taxon>Hyphomicrobiales</taxon>
        <taxon>Methylobacteriaceae</taxon>
        <taxon>Methylobacterium</taxon>
    </lineage>
</organism>
<gene>
    <name evidence="7" type="ORF">MET9862_02625</name>
</gene>
<comment type="subcellular location">
    <subcellularLocation>
        <location evidence="1">Membrane</location>
        <topology evidence="1">Multi-pass membrane protein</topology>
    </subcellularLocation>
</comment>
<dbReference type="Pfam" id="PF04932">
    <property type="entry name" value="Wzy_C"/>
    <property type="match status" value="1"/>
</dbReference>
<dbReference type="Proteomes" id="UP000410984">
    <property type="component" value="Unassembled WGS sequence"/>
</dbReference>
<reference evidence="7 8" key="1">
    <citation type="submission" date="2019-06" db="EMBL/GenBank/DDBJ databases">
        <authorList>
            <person name="Rodrigo-Torres L."/>
            <person name="Arahal R. D."/>
            <person name="Lucena T."/>
        </authorList>
    </citation>
    <scope>NUCLEOTIDE SEQUENCE [LARGE SCALE GENOMIC DNA]</scope>
    <source>
        <strain evidence="7 8">SB0023/3</strain>
    </source>
</reference>
<evidence type="ECO:0000313" key="8">
    <source>
        <dbReference type="Proteomes" id="UP000410984"/>
    </source>
</evidence>
<keyword evidence="3 5" id="KW-1133">Transmembrane helix</keyword>
<dbReference type="EMBL" id="CABFPH010000033">
    <property type="protein sequence ID" value="VUD72031.1"/>
    <property type="molecule type" value="Genomic_DNA"/>
</dbReference>
<dbReference type="InterPro" id="IPR007016">
    <property type="entry name" value="O-antigen_ligase-rel_domated"/>
</dbReference>
<evidence type="ECO:0000259" key="6">
    <source>
        <dbReference type="Pfam" id="PF04932"/>
    </source>
</evidence>
<evidence type="ECO:0000256" key="4">
    <source>
        <dbReference type="ARBA" id="ARBA00023136"/>
    </source>
</evidence>
<accession>A0A509ECV0</accession>
<evidence type="ECO:0000313" key="7">
    <source>
        <dbReference type="EMBL" id="VUD72031.1"/>
    </source>
</evidence>
<dbReference type="OrthoDB" id="141717at2"/>
<sequence length="435" mass="46858">MIGTMLIAGALAIPVLIYLLDHPLLTLNAALVLVLLPVGLRVEPLYTVATNGMVLSALAGWMARPDRHSHWPAACVLLALLIGWAVLTMFWAADPVASRRELIAWLISFILLFLLICQVDSLRALDRLMMTMGLFGWMIVLASFHAVLFTNYDFVRRLRVLEMNENSLGVVLLLMLPGILWPVLRSTGLRRAVLMVLSVVYILCTLAFVALSGSRGSAISLVLILFAFLLSRSTRPWGLVGLALGAGGLMVAPALFSIVLQRFSEEDGGETGGRGDLWEASLNFIRDQPFTGAGVGNGPTALHDYIASITGIFNHRMDLPSHQPILEVGVDIGVVGIALYVAAILAALWSFATSRRAWAGIPGAPDGYHMIVAGTAAGFMGSWFKAGGIKNNPIFFLLLALLLLPACLARAQARSRAGRARGAARPFRRLEAADA</sequence>
<feature type="transmembrane region" description="Helical" evidence="5">
    <location>
        <begin position="45"/>
        <end position="63"/>
    </location>
</feature>
<name>A0A509ECV0_9HYPH</name>
<evidence type="ECO:0000256" key="1">
    <source>
        <dbReference type="ARBA" id="ARBA00004141"/>
    </source>
</evidence>
<feature type="transmembrane region" description="Helical" evidence="5">
    <location>
        <begin position="394"/>
        <end position="411"/>
    </location>
</feature>
<evidence type="ECO:0000256" key="3">
    <source>
        <dbReference type="ARBA" id="ARBA00022989"/>
    </source>
</evidence>
<feature type="transmembrane region" description="Helical" evidence="5">
    <location>
        <begin position="328"/>
        <end position="349"/>
    </location>
</feature>
<feature type="transmembrane region" description="Helical" evidence="5">
    <location>
        <begin position="134"/>
        <end position="155"/>
    </location>
</feature>
<protein>
    <recommendedName>
        <fullName evidence="6">O-antigen ligase-related domain-containing protein</fullName>
    </recommendedName>
</protein>
<feature type="domain" description="O-antigen ligase-related" evidence="6">
    <location>
        <begin position="201"/>
        <end position="341"/>
    </location>
</feature>
<feature type="transmembrane region" description="Helical" evidence="5">
    <location>
        <begin position="239"/>
        <end position="260"/>
    </location>
</feature>
<dbReference type="AlphaFoldDB" id="A0A509ECV0"/>
<keyword evidence="2 5" id="KW-0812">Transmembrane</keyword>
<evidence type="ECO:0000256" key="2">
    <source>
        <dbReference type="ARBA" id="ARBA00022692"/>
    </source>
</evidence>
<keyword evidence="4 5" id="KW-0472">Membrane</keyword>
<feature type="transmembrane region" description="Helical" evidence="5">
    <location>
        <begin position="191"/>
        <end position="210"/>
    </location>
</feature>